<dbReference type="RefSeq" id="XP_060449327.1">
    <property type="nucleotide sequence ID" value="XM_060592129.1"/>
</dbReference>
<comment type="caution">
    <text evidence="2">The sequence shown here is derived from an EMBL/GenBank/DDBJ whole genome shotgun (WGS) entry which is preliminary data.</text>
</comment>
<evidence type="ECO:0000256" key="1">
    <source>
        <dbReference type="SAM" id="SignalP"/>
    </source>
</evidence>
<dbReference type="EMBL" id="JAHMHQ010000004">
    <property type="protein sequence ID" value="KAK1640720.1"/>
    <property type="molecule type" value="Genomic_DNA"/>
</dbReference>
<accession>A0AAJ0ELA5</accession>
<evidence type="ECO:0000313" key="3">
    <source>
        <dbReference type="Proteomes" id="UP001243989"/>
    </source>
</evidence>
<name>A0AAJ0ELA5_9PEZI</name>
<dbReference type="AlphaFoldDB" id="A0AAJ0ELA5"/>
<dbReference type="GeneID" id="85476991"/>
<reference evidence="2" key="1">
    <citation type="submission" date="2021-06" db="EMBL/GenBank/DDBJ databases">
        <title>Comparative genomics, transcriptomics and evolutionary studies reveal genomic signatures of adaptation to plant cell wall in hemibiotrophic fungi.</title>
        <authorList>
            <consortium name="DOE Joint Genome Institute"/>
            <person name="Baroncelli R."/>
            <person name="Diaz J.F."/>
            <person name="Benocci T."/>
            <person name="Peng M."/>
            <person name="Battaglia E."/>
            <person name="Haridas S."/>
            <person name="Andreopoulos W."/>
            <person name="Labutti K."/>
            <person name="Pangilinan J."/>
            <person name="Floch G.L."/>
            <person name="Makela M.R."/>
            <person name="Henrissat B."/>
            <person name="Grigoriev I.V."/>
            <person name="Crouch J.A."/>
            <person name="De Vries R.P."/>
            <person name="Sukno S.A."/>
            <person name="Thon M.R."/>
        </authorList>
    </citation>
    <scope>NUCLEOTIDE SEQUENCE</scope>
    <source>
        <strain evidence="2">CBS 102054</strain>
    </source>
</reference>
<keyword evidence="3" id="KW-1185">Reference proteome</keyword>
<gene>
    <name evidence="2" type="ORF">BDP81DRAFT_446965</name>
</gene>
<organism evidence="2 3">
    <name type="scientific">Colletotrichum phormii</name>
    <dbReference type="NCBI Taxonomy" id="359342"/>
    <lineage>
        <taxon>Eukaryota</taxon>
        <taxon>Fungi</taxon>
        <taxon>Dikarya</taxon>
        <taxon>Ascomycota</taxon>
        <taxon>Pezizomycotina</taxon>
        <taxon>Sordariomycetes</taxon>
        <taxon>Hypocreomycetidae</taxon>
        <taxon>Glomerellales</taxon>
        <taxon>Glomerellaceae</taxon>
        <taxon>Colletotrichum</taxon>
        <taxon>Colletotrichum acutatum species complex</taxon>
    </lineage>
</organism>
<keyword evidence="1" id="KW-0732">Signal</keyword>
<protein>
    <submittedName>
        <fullName evidence="2">Uncharacterized protein</fullName>
    </submittedName>
</protein>
<feature type="signal peptide" evidence="1">
    <location>
        <begin position="1"/>
        <end position="30"/>
    </location>
</feature>
<dbReference type="Proteomes" id="UP001243989">
    <property type="component" value="Unassembled WGS sequence"/>
</dbReference>
<feature type="chain" id="PRO_5042576142" evidence="1">
    <location>
        <begin position="31"/>
        <end position="152"/>
    </location>
</feature>
<sequence>MRNARTGRMKTENFMIVILLGLEGVVPSYPEVVRILPLDSYPEKIMISPDVEEAKSGSLAASALQHLAAHVKRAASPAVKTYVAVKLQPRYCNSPHHFQAEAESPEMMRYLYSTSLVLESPTSERVLRLAAGNLDLYNSLFAQLDPRSHEVV</sequence>
<proteinExistence type="predicted"/>
<evidence type="ECO:0000313" key="2">
    <source>
        <dbReference type="EMBL" id="KAK1640720.1"/>
    </source>
</evidence>